<dbReference type="GO" id="GO:0009813">
    <property type="term" value="P:flavonoid biosynthetic process"/>
    <property type="evidence" value="ECO:0007669"/>
    <property type="project" value="UniProtKB-UniPathway"/>
</dbReference>
<comment type="function">
    <text evidence="4">Catalyzes the intramolecular cyclization of bicyclic chalcones into tricyclic (S)-flavanones. Responsible for the isomerization of 4,2',4',6'-tetrahydroxychalcone (also termed chalcone) into naringenin.</text>
</comment>
<dbReference type="SUPFAM" id="SSF54626">
    <property type="entry name" value="Chalcone isomerase"/>
    <property type="match status" value="1"/>
</dbReference>
<dbReference type="PANTHER" id="PTHR28039">
    <property type="entry name" value="CHALCONE--FLAVONONE ISOMERASE 1-RELATED"/>
    <property type="match status" value="1"/>
</dbReference>
<accession>A0A453REG7</accession>
<evidence type="ECO:0000313" key="10">
    <source>
        <dbReference type="Proteomes" id="UP000015105"/>
    </source>
</evidence>
<feature type="domain" description="Chalcone isomerase" evidence="8">
    <location>
        <begin position="6"/>
        <end position="71"/>
    </location>
</feature>
<comment type="catalytic activity">
    <reaction evidence="5">
        <text>a chalcone = a flavanone.</text>
        <dbReference type="EC" id="5.5.1.6"/>
    </reaction>
</comment>
<reference evidence="10" key="2">
    <citation type="journal article" date="2017" name="Nat. Plants">
        <title>The Aegilops tauschii genome reveals multiple impacts of transposons.</title>
        <authorList>
            <person name="Zhao G."/>
            <person name="Zou C."/>
            <person name="Li K."/>
            <person name="Wang K."/>
            <person name="Li T."/>
            <person name="Gao L."/>
            <person name="Zhang X."/>
            <person name="Wang H."/>
            <person name="Yang Z."/>
            <person name="Liu X."/>
            <person name="Jiang W."/>
            <person name="Mao L."/>
            <person name="Kong X."/>
            <person name="Jiao Y."/>
            <person name="Jia J."/>
        </authorList>
    </citation>
    <scope>NUCLEOTIDE SEQUENCE [LARGE SCALE GENOMIC DNA]</scope>
    <source>
        <strain evidence="10">cv. AL8/78</strain>
    </source>
</reference>
<reference evidence="10" key="1">
    <citation type="journal article" date="2014" name="Science">
        <title>Ancient hybridizations among the ancestral genomes of bread wheat.</title>
        <authorList>
            <consortium name="International Wheat Genome Sequencing Consortium,"/>
            <person name="Marcussen T."/>
            <person name="Sandve S.R."/>
            <person name="Heier L."/>
            <person name="Spannagl M."/>
            <person name="Pfeifer M."/>
            <person name="Jakobsen K.S."/>
            <person name="Wulff B.B."/>
            <person name="Steuernagel B."/>
            <person name="Mayer K.F."/>
            <person name="Olsen O.A."/>
        </authorList>
    </citation>
    <scope>NUCLEOTIDE SEQUENCE [LARGE SCALE GENOMIC DNA]</scope>
    <source>
        <strain evidence="10">cv. AL8/78</strain>
    </source>
</reference>
<reference evidence="9" key="3">
    <citation type="journal article" date="2017" name="Nature">
        <title>Genome sequence of the progenitor of the wheat D genome Aegilops tauschii.</title>
        <authorList>
            <person name="Luo M.C."/>
            <person name="Gu Y.Q."/>
            <person name="Puiu D."/>
            <person name="Wang H."/>
            <person name="Twardziok S.O."/>
            <person name="Deal K.R."/>
            <person name="Huo N."/>
            <person name="Zhu T."/>
            <person name="Wang L."/>
            <person name="Wang Y."/>
            <person name="McGuire P.E."/>
            <person name="Liu S."/>
            <person name="Long H."/>
            <person name="Ramasamy R.K."/>
            <person name="Rodriguez J.C."/>
            <person name="Van S.L."/>
            <person name="Yuan L."/>
            <person name="Wang Z."/>
            <person name="Xia Z."/>
            <person name="Xiao L."/>
            <person name="Anderson O.D."/>
            <person name="Ouyang S."/>
            <person name="Liang Y."/>
            <person name="Zimin A.V."/>
            <person name="Pertea G."/>
            <person name="Qi P."/>
            <person name="Bennetzen J.L."/>
            <person name="Dai X."/>
            <person name="Dawson M.W."/>
            <person name="Muller H.G."/>
            <person name="Kugler K."/>
            <person name="Rivarola-Duarte L."/>
            <person name="Spannagl M."/>
            <person name="Mayer K.F.X."/>
            <person name="Lu F.H."/>
            <person name="Bevan M.W."/>
            <person name="Leroy P."/>
            <person name="Li P."/>
            <person name="You F.M."/>
            <person name="Sun Q."/>
            <person name="Liu Z."/>
            <person name="Lyons E."/>
            <person name="Wicker T."/>
            <person name="Salzberg S.L."/>
            <person name="Devos K.M."/>
            <person name="Dvorak J."/>
        </authorList>
    </citation>
    <scope>NUCLEOTIDE SEQUENCE [LARGE SCALE GENOMIC DNA]</scope>
    <source>
        <strain evidence="9">cv. AL8/78</strain>
    </source>
</reference>
<dbReference type="PANTHER" id="PTHR28039:SF8">
    <property type="entry name" value="CHALCONE--FLAVANONE ISOMERASE 1-RELATED"/>
    <property type="match status" value="1"/>
</dbReference>
<comment type="pathway">
    <text evidence="1">Secondary metabolite biosynthesis; flavonoid biosynthesis.</text>
</comment>
<keyword evidence="2" id="KW-0413">Isomerase</keyword>
<dbReference type="UniPathway" id="UPA00154"/>
<feature type="compositionally biased region" description="Low complexity" evidence="7">
    <location>
        <begin position="99"/>
        <end position="115"/>
    </location>
</feature>
<dbReference type="STRING" id="200361.A0A453REG7"/>
<organism evidence="9 10">
    <name type="scientific">Aegilops tauschii subsp. strangulata</name>
    <name type="common">Goatgrass</name>
    <dbReference type="NCBI Taxonomy" id="200361"/>
    <lineage>
        <taxon>Eukaryota</taxon>
        <taxon>Viridiplantae</taxon>
        <taxon>Streptophyta</taxon>
        <taxon>Embryophyta</taxon>
        <taxon>Tracheophyta</taxon>
        <taxon>Spermatophyta</taxon>
        <taxon>Magnoliopsida</taxon>
        <taxon>Liliopsida</taxon>
        <taxon>Poales</taxon>
        <taxon>Poaceae</taxon>
        <taxon>BOP clade</taxon>
        <taxon>Pooideae</taxon>
        <taxon>Triticodae</taxon>
        <taxon>Triticeae</taxon>
        <taxon>Triticinae</taxon>
        <taxon>Aegilops</taxon>
    </lineage>
</organism>
<evidence type="ECO:0000256" key="6">
    <source>
        <dbReference type="RuleBase" id="RU361158"/>
    </source>
</evidence>
<feature type="compositionally biased region" description="Low complexity" evidence="7">
    <location>
        <begin position="127"/>
        <end position="139"/>
    </location>
</feature>
<evidence type="ECO:0000256" key="5">
    <source>
        <dbReference type="ARBA" id="ARBA00034056"/>
    </source>
</evidence>
<dbReference type="Proteomes" id="UP000015105">
    <property type="component" value="Chromosome 7D"/>
</dbReference>
<dbReference type="InterPro" id="IPR044164">
    <property type="entry name" value="CFI"/>
</dbReference>
<dbReference type="Gene3D" id="3.50.70.10">
    <property type="match status" value="1"/>
</dbReference>
<evidence type="ECO:0000256" key="2">
    <source>
        <dbReference type="ARBA" id="ARBA00023235"/>
    </source>
</evidence>
<reference evidence="9" key="4">
    <citation type="submission" date="2019-03" db="UniProtKB">
        <authorList>
            <consortium name="EnsemblPlants"/>
        </authorList>
    </citation>
    <scope>IDENTIFICATION</scope>
</reference>
<evidence type="ECO:0000259" key="8">
    <source>
        <dbReference type="Pfam" id="PF02431"/>
    </source>
</evidence>
<proteinExistence type="inferred from homology"/>
<reference evidence="9" key="5">
    <citation type="journal article" date="2021" name="G3 (Bethesda)">
        <title>Aegilops tauschii genome assembly Aet v5.0 features greater sequence contiguity and improved annotation.</title>
        <authorList>
            <person name="Wang L."/>
            <person name="Zhu T."/>
            <person name="Rodriguez J.C."/>
            <person name="Deal K.R."/>
            <person name="Dubcovsky J."/>
            <person name="McGuire P.E."/>
            <person name="Lux T."/>
            <person name="Spannagl M."/>
            <person name="Mayer K.F.X."/>
            <person name="Baldrich P."/>
            <person name="Meyers B.C."/>
            <person name="Huo N."/>
            <person name="Gu Y.Q."/>
            <person name="Zhou H."/>
            <person name="Devos K.M."/>
            <person name="Bennetzen J.L."/>
            <person name="Unver T."/>
            <person name="Budak H."/>
            <person name="Gulick P.J."/>
            <person name="Galiba G."/>
            <person name="Kalapos B."/>
            <person name="Nelson D.R."/>
            <person name="Li P."/>
            <person name="You F.M."/>
            <person name="Luo M.C."/>
            <person name="Dvorak J."/>
        </authorList>
    </citation>
    <scope>NUCLEOTIDE SEQUENCE [LARGE SCALE GENOMIC DNA]</scope>
    <source>
        <strain evidence="9">cv. AL8/78</strain>
    </source>
</reference>
<dbReference type="InterPro" id="IPR036298">
    <property type="entry name" value="Chalcone_isomerase_sf"/>
</dbReference>
<keyword evidence="10" id="KW-1185">Reference proteome</keyword>
<feature type="region of interest" description="Disordered" evidence="7">
    <location>
        <begin position="64"/>
        <end position="139"/>
    </location>
</feature>
<dbReference type="EnsemblPlants" id="AET7Gv20556000.1">
    <property type="protein sequence ID" value="AET7Gv20556000.1"/>
    <property type="gene ID" value="AET7Gv20556000"/>
</dbReference>
<dbReference type="AlphaFoldDB" id="A0A453REG7"/>
<evidence type="ECO:0000313" key="9">
    <source>
        <dbReference type="EnsemblPlants" id="AET7Gv20556000.1"/>
    </source>
</evidence>
<evidence type="ECO:0000256" key="7">
    <source>
        <dbReference type="SAM" id="MobiDB-lite"/>
    </source>
</evidence>
<evidence type="ECO:0000256" key="1">
    <source>
        <dbReference type="ARBA" id="ARBA00004966"/>
    </source>
</evidence>
<sequence>MAGDAGEFEKFTRVTMILPLTRAQYSDKVTENCVTYWKATSVYTGTEAASVDKFKAFKRHSFAPGASILSPTPPPASSPLPSPWTHRCRSPAARLSRAPGSTRPCSSPSSASTGCRRPRSSACPPWSGRSRIASSSGRL</sequence>
<keyword evidence="3" id="KW-0284">Flavonoid biosynthesis</keyword>
<name>A0A453REG7_AEGTS</name>
<dbReference type="GO" id="GO:0045430">
    <property type="term" value="F:chalcone isomerase activity"/>
    <property type="evidence" value="ECO:0007669"/>
    <property type="project" value="UniProtKB-EC"/>
</dbReference>
<dbReference type="InterPro" id="IPR016088">
    <property type="entry name" value="Chalcone_isomerase_3-sand"/>
</dbReference>
<protein>
    <recommendedName>
        <fullName evidence="6">Chalcone-flavonone isomerase family protein</fullName>
    </recommendedName>
</protein>
<evidence type="ECO:0000256" key="4">
    <source>
        <dbReference type="ARBA" id="ARBA00025429"/>
    </source>
</evidence>
<dbReference type="Gramene" id="AET7Gv20556000.1">
    <property type="protein sequence ID" value="AET7Gv20556000.1"/>
    <property type="gene ID" value="AET7Gv20556000"/>
</dbReference>
<feature type="compositionally biased region" description="Pro residues" evidence="7">
    <location>
        <begin position="71"/>
        <end position="82"/>
    </location>
</feature>
<comment type="similarity">
    <text evidence="6">Belongs to the chalcone isomerase family.</text>
</comment>
<evidence type="ECO:0000256" key="3">
    <source>
        <dbReference type="ARBA" id="ARBA00023241"/>
    </source>
</evidence>
<dbReference type="InterPro" id="IPR016087">
    <property type="entry name" value="Chalcone_isomerase"/>
</dbReference>
<dbReference type="Pfam" id="PF02431">
    <property type="entry name" value="Chalcone"/>
    <property type="match status" value="1"/>
</dbReference>